<feature type="chain" id="PRO_5014727847" description="TrbC/VIRB2 family protein" evidence="2">
    <location>
        <begin position="20"/>
        <end position="121"/>
    </location>
</feature>
<evidence type="ECO:0008006" key="5">
    <source>
        <dbReference type="Google" id="ProtNLM"/>
    </source>
</evidence>
<name>A0A2M7W3Z3_9BACT</name>
<keyword evidence="2" id="KW-0732">Signal</keyword>
<dbReference type="AlphaFoldDB" id="A0A2M7W3Z3"/>
<feature type="transmembrane region" description="Helical" evidence="1">
    <location>
        <begin position="95"/>
        <end position="113"/>
    </location>
</feature>
<keyword evidence="1" id="KW-0812">Transmembrane</keyword>
<evidence type="ECO:0000256" key="1">
    <source>
        <dbReference type="SAM" id="Phobius"/>
    </source>
</evidence>
<organism evidence="3 4">
    <name type="scientific">Candidatus Berkelbacteria bacterium CG_4_10_14_0_2_um_filter_35_9_33_12</name>
    <dbReference type="NCBI Taxonomy" id="1974499"/>
    <lineage>
        <taxon>Bacteria</taxon>
        <taxon>Candidatus Berkelbacteria</taxon>
    </lineage>
</organism>
<sequence length="121" mass="12941">MNYLSVLFYSLIFKITAFAAESQGINIPNIENNQDLGDAFGSNFNNPDPKKLTISIFNTVISLSGAIFMIMLLAGGITYLTGAGNEEQTGKAKKIMIDATVGLILTLGAYGIGKMVIEQLS</sequence>
<keyword evidence="1" id="KW-1133">Transmembrane helix</keyword>
<accession>A0A2M7W3Z3</accession>
<feature type="transmembrane region" description="Helical" evidence="1">
    <location>
        <begin position="52"/>
        <end position="74"/>
    </location>
</feature>
<evidence type="ECO:0000256" key="2">
    <source>
        <dbReference type="SAM" id="SignalP"/>
    </source>
</evidence>
<comment type="caution">
    <text evidence="3">The sequence shown here is derived from an EMBL/GenBank/DDBJ whole genome shotgun (WGS) entry which is preliminary data.</text>
</comment>
<evidence type="ECO:0000313" key="3">
    <source>
        <dbReference type="EMBL" id="PJA20350.1"/>
    </source>
</evidence>
<protein>
    <recommendedName>
        <fullName evidence="5">TrbC/VIRB2 family protein</fullName>
    </recommendedName>
</protein>
<proteinExistence type="predicted"/>
<feature type="signal peptide" evidence="2">
    <location>
        <begin position="1"/>
        <end position="19"/>
    </location>
</feature>
<dbReference type="InterPro" id="IPR043993">
    <property type="entry name" value="T4SS_pilin"/>
</dbReference>
<keyword evidence="1" id="KW-0472">Membrane</keyword>
<dbReference type="Proteomes" id="UP000230137">
    <property type="component" value="Unassembled WGS sequence"/>
</dbReference>
<dbReference type="EMBL" id="PFQF01000030">
    <property type="protein sequence ID" value="PJA20350.1"/>
    <property type="molecule type" value="Genomic_DNA"/>
</dbReference>
<dbReference type="Pfam" id="PF18895">
    <property type="entry name" value="T4SS_pilin"/>
    <property type="match status" value="1"/>
</dbReference>
<gene>
    <name evidence="3" type="ORF">COX60_02000</name>
</gene>
<reference evidence="4" key="1">
    <citation type="submission" date="2017-09" db="EMBL/GenBank/DDBJ databases">
        <title>Depth-based differentiation of microbial function through sediment-hosted aquifers and enrichment of novel symbionts in the deep terrestrial subsurface.</title>
        <authorList>
            <person name="Probst A.J."/>
            <person name="Ladd B."/>
            <person name="Jarett J.K."/>
            <person name="Geller-Mcgrath D.E."/>
            <person name="Sieber C.M.K."/>
            <person name="Emerson J.B."/>
            <person name="Anantharaman K."/>
            <person name="Thomas B.C."/>
            <person name="Malmstrom R."/>
            <person name="Stieglmeier M."/>
            <person name="Klingl A."/>
            <person name="Woyke T."/>
            <person name="Ryan C.M."/>
            <person name="Banfield J.F."/>
        </authorList>
    </citation>
    <scope>NUCLEOTIDE SEQUENCE [LARGE SCALE GENOMIC DNA]</scope>
</reference>
<evidence type="ECO:0000313" key="4">
    <source>
        <dbReference type="Proteomes" id="UP000230137"/>
    </source>
</evidence>